<dbReference type="GO" id="GO:0030983">
    <property type="term" value="F:mismatched DNA binding"/>
    <property type="evidence" value="ECO:0007669"/>
    <property type="project" value="InterPro"/>
</dbReference>
<dbReference type="Gene3D" id="1.10.1420.10">
    <property type="match status" value="2"/>
</dbReference>
<evidence type="ECO:0000256" key="1">
    <source>
        <dbReference type="ARBA" id="ARBA00006271"/>
    </source>
</evidence>
<dbReference type="SMART" id="SM00533">
    <property type="entry name" value="MUTSd"/>
    <property type="match status" value="1"/>
</dbReference>
<dbReference type="Pfam" id="PF01624">
    <property type="entry name" value="MutS_I"/>
    <property type="match status" value="1"/>
</dbReference>
<dbReference type="Gene3D" id="3.40.50.300">
    <property type="entry name" value="P-loop containing nucleotide triphosphate hydrolases"/>
    <property type="match status" value="1"/>
</dbReference>
<reference evidence="12 13" key="1">
    <citation type="submission" date="2017-07" db="EMBL/GenBank/DDBJ databases">
        <title>Isolation and whole genome analysis of endospore-forming bacteria from heroin.</title>
        <authorList>
            <person name="Kalinowski J."/>
            <person name="Ahrens B."/>
            <person name="Al-Dilaimi A."/>
            <person name="Winkler A."/>
            <person name="Wibberg D."/>
            <person name="Schleenbecker U."/>
            <person name="Ruckert C."/>
            <person name="Wolfel R."/>
            <person name="Grass G."/>
        </authorList>
    </citation>
    <scope>NUCLEOTIDE SEQUENCE [LARGE SCALE GENOMIC DNA]</scope>
    <source>
        <strain evidence="12 13">7539</strain>
    </source>
</reference>
<comment type="similarity">
    <text evidence="1 8 9">Belongs to the DNA mismatch repair MutS family.</text>
</comment>
<dbReference type="InterPro" id="IPR045076">
    <property type="entry name" value="MutS"/>
</dbReference>
<dbReference type="InterPro" id="IPR007860">
    <property type="entry name" value="DNA_mmatch_repair_MutS_con_dom"/>
</dbReference>
<protein>
    <recommendedName>
        <fullName evidence="2 8">DNA mismatch repair protein MutS</fullName>
    </recommendedName>
</protein>
<evidence type="ECO:0000256" key="7">
    <source>
        <dbReference type="ARBA" id="ARBA00023204"/>
    </source>
</evidence>
<dbReference type="PIRSF" id="PIRSF037677">
    <property type="entry name" value="DNA_mis_repair_Msh6"/>
    <property type="match status" value="1"/>
</dbReference>
<dbReference type="SMART" id="SM00534">
    <property type="entry name" value="MUTSac"/>
    <property type="match status" value="1"/>
</dbReference>
<keyword evidence="3 8" id="KW-0547">Nucleotide-binding</keyword>
<evidence type="ECO:0000313" key="12">
    <source>
        <dbReference type="EMBL" id="PAE90086.1"/>
    </source>
</evidence>
<dbReference type="Pfam" id="PF00488">
    <property type="entry name" value="MutS_V"/>
    <property type="match status" value="1"/>
</dbReference>
<dbReference type="InterPro" id="IPR007861">
    <property type="entry name" value="DNA_mismatch_repair_MutS_clamp"/>
</dbReference>
<proteinExistence type="inferred from homology"/>
<dbReference type="EMBL" id="NPCC01000005">
    <property type="protein sequence ID" value="PAE90086.1"/>
    <property type="molecule type" value="Genomic_DNA"/>
</dbReference>
<dbReference type="InterPro" id="IPR016151">
    <property type="entry name" value="DNA_mismatch_repair_MutS_N"/>
</dbReference>
<feature type="compositionally biased region" description="Basic and acidic residues" evidence="10">
    <location>
        <begin position="827"/>
        <end position="840"/>
    </location>
</feature>
<dbReference type="InterPro" id="IPR007696">
    <property type="entry name" value="DNA_mismatch_repair_MutS_core"/>
</dbReference>
<dbReference type="Gene3D" id="3.40.1170.10">
    <property type="entry name" value="DNA repair protein MutS, domain I"/>
    <property type="match status" value="1"/>
</dbReference>
<evidence type="ECO:0000256" key="8">
    <source>
        <dbReference type="HAMAP-Rule" id="MF_00096"/>
    </source>
</evidence>
<dbReference type="FunFam" id="1.10.1420.10:FF:000007">
    <property type="entry name" value="DNA mismatch repair protein MutS"/>
    <property type="match status" value="1"/>
</dbReference>
<accession>A0A268P2U6</accession>
<dbReference type="Pfam" id="PF05188">
    <property type="entry name" value="MutS_II"/>
    <property type="match status" value="1"/>
</dbReference>
<dbReference type="GO" id="GO:0003684">
    <property type="term" value="F:damaged DNA binding"/>
    <property type="evidence" value="ECO:0007669"/>
    <property type="project" value="UniProtKB-UniRule"/>
</dbReference>
<dbReference type="HAMAP" id="MF_00096">
    <property type="entry name" value="MutS"/>
    <property type="match status" value="1"/>
</dbReference>
<comment type="caution">
    <text evidence="12">The sequence shown here is derived from an EMBL/GenBank/DDBJ whole genome shotgun (WGS) entry which is preliminary data.</text>
</comment>
<dbReference type="AlphaFoldDB" id="A0A268P2U6"/>
<dbReference type="CDD" id="cd03284">
    <property type="entry name" value="ABC_MutS1"/>
    <property type="match status" value="1"/>
</dbReference>
<sequence>MAQMHTPMMKQYLQIKAKYQDAFLFFRLGDFYEMFNEDAIKAAQELEITLTGRGQGEDRIPMCGVPYHSADSYIARLIDKGYKIAICEQVEDPKTAKGVVKREVTKVLTPGTLMNSKLLAEKENNYLLAFASEGEDGWGIARCDLSTGESDVTLIRGGSAELLQEIAASGVKEAIAPAGLEEELKAKLGEQQGFVVSYEEQEDVPKEYERLINHIQQPLLKRAYGRMLHYLLATQKQSLRHLQQVVFHPADSYLKMDVHAKRNLELVQTLRDKKKSGSLLAVIDQTVTAMGGRLLRQWIERPLVDRKAIAGRQAVVEAFLEHFFEREQLRDCLRQVYDIERLAARIAYGSVNARELVQLKRSLQNIPEIEATLEQVGLGGRWLNQSEQFADLVALMEQSLVDDPPLSLTEGGLIVDGYNEELDAYRDASRNGKQWIAELEQSEREATGIRSLKVGYNRVFGYYIEVTRANAHLLPDGRYERKQTLTNAERYITPELKEKEALILEADEKLADLEYRLFADIRKQVEAYVASLQKLAADISEMDVLAGFASVAEQNGYTKPTITESRDVAIKGGRHPVVETVIKRGSYVENDIDLTGDRDMLLITGPNMGGKSTYMRQLALTVVMAQIGSYVPAAEATLPLFDQIFTRIGAADDLASGQSTFMVEMLETKDALVKATPHSLILLDEIGRGTSTYDGMALAQAIIEYIYETIGAKTLFSTHYHELTRLADSLHTLRNVHVSAVEENGTVVFLHQVIEGAADRSYGVYVAELAGLPKQVTTRAEALLTELEHLPQRPTSASVEQPIDSAKTETAATAEEPQQLSLFPTDEETKPKQPTKKERSVLAKMAEVDVLHLTPLQALEKINEWQKQLNK</sequence>
<dbReference type="InterPro" id="IPR036678">
    <property type="entry name" value="MutS_con_dom_sf"/>
</dbReference>
<feature type="region of interest" description="Disordered" evidence="10">
    <location>
        <begin position="791"/>
        <end position="840"/>
    </location>
</feature>
<dbReference type="InterPro" id="IPR017261">
    <property type="entry name" value="DNA_mismatch_repair_MutS/MSH"/>
</dbReference>
<evidence type="ECO:0000256" key="6">
    <source>
        <dbReference type="ARBA" id="ARBA00023125"/>
    </source>
</evidence>
<dbReference type="GO" id="GO:0005524">
    <property type="term" value="F:ATP binding"/>
    <property type="evidence" value="ECO:0007669"/>
    <property type="project" value="UniProtKB-UniRule"/>
</dbReference>
<dbReference type="Gene3D" id="3.30.420.110">
    <property type="entry name" value="MutS, connector domain"/>
    <property type="match status" value="1"/>
</dbReference>
<dbReference type="InterPro" id="IPR007695">
    <property type="entry name" value="DNA_mismatch_repair_MutS-lik_N"/>
</dbReference>
<evidence type="ECO:0000256" key="10">
    <source>
        <dbReference type="SAM" id="MobiDB-lite"/>
    </source>
</evidence>
<dbReference type="InterPro" id="IPR005748">
    <property type="entry name" value="DNA_mismatch_repair_MutS"/>
</dbReference>
<dbReference type="NCBIfam" id="TIGR01070">
    <property type="entry name" value="mutS1"/>
    <property type="match status" value="1"/>
</dbReference>
<keyword evidence="5 8" id="KW-0067">ATP-binding</keyword>
<dbReference type="GO" id="GO:0005829">
    <property type="term" value="C:cytosol"/>
    <property type="evidence" value="ECO:0007669"/>
    <property type="project" value="TreeGrafter"/>
</dbReference>
<name>A0A268P2U6_SHOCL</name>
<dbReference type="Proteomes" id="UP000216207">
    <property type="component" value="Unassembled WGS sequence"/>
</dbReference>
<evidence type="ECO:0000256" key="4">
    <source>
        <dbReference type="ARBA" id="ARBA00022763"/>
    </source>
</evidence>
<dbReference type="GO" id="GO:0006298">
    <property type="term" value="P:mismatch repair"/>
    <property type="evidence" value="ECO:0007669"/>
    <property type="project" value="UniProtKB-UniRule"/>
</dbReference>
<keyword evidence="6 8" id="KW-0238">DNA-binding</keyword>
<feature type="domain" description="DNA mismatch repair proteins mutS family" evidence="11">
    <location>
        <begin position="679"/>
        <end position="695"/>
    </location>
</feature>
<dbReference type="InterPro" id="IPR027417">
    <property type="entry name" value="P-loop_NTPase"/>
</dbReference>
<dbReference type="GO" id="GO:0140664">
    <property type="term" value="F:ATP-dependent DNA damage sensor activity"/>
    <property type="evidence" value="ECO:0007669"/>
    <property type="project" value="InterPro"/>
</dbReference>
<evidence type="ECO:0000256" key="2">
    <source>
        <dbReference type="ARBA" id="ARBA00021982"/>
    </source>
</evidence>
<dbReference type="InterPro" id="IPR036187">
    <property type="entry name" value="DNA_mismatch_repair_MutS_sf"/>
</dbReference>
<organism evidence="12 13">
    <name type="scientific">Shouchella clausii</name>
    <name type="common">Alkalihalobacillus clausii</name>
    <dbReference type="NCBI Taxonomy" id="79880"/>
    <lineage>
        <taxon>Bacteria</taxon>
        <taxon>Bacillati</taxon>
        <taxon>Bacillota</taxon>
        <taxon>Bacilli</taxon>
        <taxon>Bacillales</taxon>
        <taxon>Bacillaceae</taxon>
        <taxon>Shouchella</taxon>
    </lineage>
</organism>
<dbReference type="FunFam" id="3.40.1170.10:FF:000001">
    <property type="entry name" value="DNA mismatch repair protein MutS"/>
    <property type="match status" value="1"/>
</dbReference>
<evidence type="ECO:0000256" key="3">
    <source>
        <dbReference type="ARBA" id="ARBA00022741"/>
    </source>
</evidence>
<evidence type="ECO:0000256" key="9">
    <source>
        <dbReference type="RuleBase" id="RU003756"/>
    </source>
</evidence>
<dbReference type="SUPFAM" id="SSF48334">
    <property type="entry name" value="DNA repair protein MutS, domain III"/>
    <property type="match status" value="1"/>
</dbReference>
<dbReference type="FunFam" id="3.40.50.300:FF:000896">
    <property type="entry name" value="DNA mismatch repair protein MutS"/>
    <property type="match status" value="1"/>
</dbReference>
<dbReference type="Pfam" id="PF05192">
    <property type="entry name" value="MutS_III"/>
    <property type="match status" value="1"/>
</dbReference>
<feature type="binding site" evidence="8">
    <location>
        <begin position="605"/>
        <end position="612"/>
    </location>
    <ligand>
        <name>ATP</name>
        <dbReference type="ChEBI" id="CHEBI:30616"/>
    </ligand>
</feature>
<keyword evidence="4 8" id="KW-0227">DNA damage</keyword>
<dbReference type="SUPFAM" id="SSF52540">
    <property type="entry name" value="P-loop containing nucleoside triphosphate hydrolases"/>
    <property type="match status" value="1"/>
</dbReference>
<dbReference type="SUPFAM" id="SSF53150">
    <property type="entry name" value="DNA repair protein MutS, domain II"/>
    <property type="match status" value="1"/>
</dbReference>
<gene>
    <name evidence="8 12" type="primary">mutS</name>
    <name evidence="12" type="ORF">CHH72_03645</name>
</gene>
<dbReference type="NCBIfam" id="NF003810">
    <property type="entry name" value="PRK05399.1"/>
    <property type="match status" value="1"/>
</dbReference>
<evidence type="ECO:0000256" key="5">
    <source>
        <dbReference type="ARBA" id="ARBA00022840"/>
    </source>
</evidence>
<comment type="function">
    <text evidence="8">This protein is involved in the repair of mismatches in DNA. It is possible that it carries out the mismatch recognition step. This protein has a weak ATPase activity.</text>
</comment>
<dbReference type="SUPFAM" id="SSF55271">
    <property type="entry name" value="DNA repair protein MutS, domain I"/>
    <property type="match status" value="1"/>
</dbReference>
<dbReference type="Pfam" id="PF05190">
    <property type="entry name" value="MutS_IV"/>
    <property type="match status" value="1"/>
</dbReference>
<evidence type="ECO:0000313" key="13">
    <source>
        <dbReference type="Proteomes" id="UP000216207"/>
    </source>
</evidence>
<dbReference type="PROSITE" id="PS00486">
    <property type="entry name" value="DNA_MISMATCH_REPAIR_2"/>
    <property type="match status" value="1"/>
</dbReference>
<dbReference type="PANTHER" id="PTHR11361:SF34">
    <property type="entry name" value="DNA MISMATCH REPAIR PROTEIN MSH1, MITOCHONDRIAL"/>
    <property type="match status" value="1"/>
</dbReference>
<dbReference type="InterPro" id="IPR000432">
    <property type="entry name" value="DNA_mismatch_repair_MutS_C"/>
</dbReference>
<dbReference type="PANTHER" id="PTHR11361">
    <property type="entry name" value="DNA MISMATCH REPAIR PROTEIN MUTS FAMILY MEMBER"/>
    <property type="match status" value="1"/>
</dbReference>
<evidence type="ECO:0000259" key="11">
    <source>
        <dbReference type="PROSITE" id="PS00486"/>
    </source>
</evidence>
<keyword evidence="7 8" id="KW-0234">DNA repair</keyword>
<dbReference type="RefSeq" id="WP_095235913.1">
    <property type="nucleotide sequence ID" value="NZ_NPCA01000015.1"/>
</dbReference>